<dbReference type="Proteomes" id="UP000428333">
    <property type="component" value="Linkage Group LG13"/>
</dbReference>
<gene>
    <name evidence="1" type="ORF">C3L33_21310</name>
</gene>
<evidence type="ECO:0000313" key="1">
    <source>
        <dbReference type="EMBL" id="KAE9446788.1"/>
    </source>
</evidence>
<keyword evidence="2" id="KW-1185">Reference proteome</keyword>
<reference evidence="1 2" key="1">
    <citation type="journal article" date="2019" name="Genome Biol. Evol.">
        <title>The Rhododendron genome and chromosomal organization provide insight into shared whole-genome duplications across the heath family (Ericaceae).</title>
        <authorList>
            <person name="Soza V.L."/>
            <person name="Lindsley D."/>
            <person name="Waalkes A."/>
            <person name="Ramage E."/>
            <person name="Patwardhan R.P."/>
            <person name="Burton J.N."/>
            <person name="Adey A."/>
            <person name="Kumar A."/>
            <person name="Qiu R."/>
            <person name="Shendure J."/>
            <person name="Hall B."/>
        </authorList>
    </citation>
    <scope>NUCLEOTIDE SEQUENCE [LARGE SCALE GENOMIC DNA]</scope>
    <source>
        <strain evidence="1">RSF 1966-606</strain>
    </source>
</reference>
<dbReference type="AlphaFoldDB" id="A0A6A4KVJ2"/>
<proteinExistence type="predicted"/>
<feature type="non-terminal residue" evidence="1">
    <location>
        <position position="1"/>
    </location>
</feature>
<dbReference type="OrthoDB" id="1739458at2759"/>
<organism evidence="1 2">
    <name type="scientific">Rhododendron williamsianum</name>
    <dbReference type="NCBI Taxonomy" id="262921"/>
    <lineage>
        <taxon>Eukaryota</taxon>
        <taxon>Viridiplantae</taxon>
        <taxon>Streptophyta</taxon>
        <taxon>Embryophyta</taxon>
        <taxon>Tracheophyta</taxon>
        <taxon>Spermatophyta</taxon>
        <taxon>Magnoliopsida</taxon>
        <taxon>eudicotyledons</taxon>
        <taxon>Gunneridae</taxon>
        <taxon>Pentapetalae</taxon>
        <taxon>asterids</taxon>
        <taxon>Ericales</taxon>
        <taxon>Ericaceae</taxon>
        <taxon>Ericoideae</taxon>
        <taxon>Rhodoreae</taxon>
        <taxon>Rhododendron</taxon>
    </lineage>
</organism>
<dbReference type="EMBL" id="QEFC01003726">
    <property type="protein sequence ID" value="KAE9446788.1"/>
    <property type="molecule type" value="Genomic_DNA"/>
</dbReference>
<name>A0A6A4KVJ2_9ERIC</name>
<protein>
    <submittedName>
        <fullName evidence="1">Uncharacterized protein</fullName>
    </submittedName>
</protein>
<evidence type="ECO:0000313" key="2">
    <source>
        <dbReference type="Proteomes" id="UP000428333"/>
    </source>
</evidence>
<accession>A0A6A4KVJ2</accession>
<comment type="caution">
    <text evidence="1">The sequence shown here is derived from an EMBL/GenBank/DDBJ whole genome shotgun (WGS) entry which is preliminary data.</text>
</comment>
<sequence length="81" mass="8682">MDAIEELYELSDSMRQASALLADEDVDENSSSSSKRQTTFLNVVALGNTVSLDSTTVSSIDSVICLIDLTCRSLDLSAFGD</sequence>